<dbReference type="AlphaFoldDB" id="A0A402D0N6"/>
<evidence type="ECO:0000313" key="2">
    <source>
        <dbReference type="Proteomes" id="UP000287394"/>
    </source>
</evidence>
<dbReference type="PANTHER" id="PTHR47791">
    <property type="entry name" value="MEIOTICALLY UP-REGULATED GENE 191 PROTEIN"/>
    <property type="match status" value="1"/>
</dbReference>
<accession>A0A402D0N6</accession>
<dbReference type="SUPFAM" id="SSF48208">
    <property type="entry name" value="Six-hairpin glycosidases"/>
    <property type="match status" value="1"/>
</dbReference>
<dbReference type="InterPro" id="IPR053169">
    <property type="entry name" value="MUG_Protein"/>
</dbReference>
<dbReference type="KEGG" id="ccot:CCAX7_55930"/>
<dbReference type="CDD" id="cd00161">
    <property type="entry name" value="beta-trefoil_Ricin-like"/>
    <property type="match status" value="1"/>
</dbReference>
<gene>
    <name evidence="1" type="ORF">CCAX7_55930</name>
</gene>
<reference evidence="1 2" key="1">
    <citation type="journal article" date="2019" name="Int. J. Syst. Evol. Microbiol.">
        <title>Capsulimonas corticalis gen. nov., sp. nov., an aerobic capsulated bacterium, of a novel bacterial order, Capsulimonadales ord. nov., of the class Armatimonadia of the phylum Armatimonadetes.</title>
        <authorList>
            <person name="Li J."/>
            <person name="Kudo C."/>
            <person name="Tonouchi A."/>
        </authorList>
    </citation>
    <scope>NUCLEOTIDE SEQUENCE [LARGE SCALE GENOMIC DNA]</scope>
    <source>
        <strain evidence="1 2">AX-7</strain>
    </source>
</reference>
<dbReference type="InterPro" id="IPR008928">
    <property type="entry name" value="6-hairpin_glycosidase_sf"/>
</dbReference>
<dbReference type="SUPFAM" id="SSF50370">
    <property type="entry name" value="Ricin B-like lectins"/>
    <property type="match status" value="1"/>
</dbReference>
<keyword evidence="2" id="KW-1185">Reference proteome</keyword>
<dbReference type="Proteomes" id="UP000287394">
    <property type="component" value="Chromosome"/>
</dbReference>
<evidence type="ECO:0000313" key="1">
    <source>
        <dbReference type="EMBL" id="BDI33542.1"/>
    </source>
</evidence>
<organism evidence="1 2">
    <name type="scientific">Capsulimonas corticalis</name>
    <dbReference type="NCBI Taxonomy" id="2219043"/>
    <lineage>
        <taxon>Bacteria</taxon>
        <taxon>Bacillati</taxon>
        <taxon>Armatimonadota</taxon>
        <taxon>Armatimonadia</taxon>
        <taxon>Capsulimonadales</taxon>
        <taxon>Capsulimonadaceae</taxon>
        <taxon>Capsulimonas</taxon>
    </lineage>
</organism>
<dbReference type="PANTHER" id="PTHR47791:SF3">
    <property type="entry name" value="MEIOTICALLY UP-REGULATED GENE 191 PROTEIN"/>
    <property type="match status" value="1"/>
</dbReference>
<dbReference type="InterPro" id="IPR000772">
    <property type="entry name" value="Ricin_B_lectin"/>
</dbReference>
<sequence>MRYRQTFKSASSLIFATAALAGSTAFLGAPVAHAQNGANADAAYNGWLNAYLIRSGGQTYFCNSLTDRSRAFMWGQAYMITGVEDAYDRTPSAANKQLISDLLNTFIANEITPDPNKNLAWDSWDDDLAWAVIALIRGYQDTGNTAYRDAAVTNWNVVYNRGWDSTYGGGIWENMGNVPAGGKGGLSNWPMVIAGGFIYNSTGDSGILSKSQSIYAWARTHCYDPNSGRVYEGWNASGIYGDDNAYNSGLLVNAANSLYKITNTSQYFSDAQTAAAHVINKYPILNEDHPANGDFGGDQFYRGLSLFARQNNLWNTYWQWLENNAASSWNNRRTDYNITWNNFTSPTTTGNLDAMEAEGSVVVQAVSQISPITGVHTIFNQANGLVIDNASTTTQGAGMLQWGWNGGVQQKWIFSQNSDTSWNIINKYSGQSLDDPGGSTTNGTQIIQWGVNGASNQRWWVDQQSDGSYKIWNQSSSLALDDDNMSSNGAPLIQWTWNGGSNQKWYLK</sequence>
<dbReference type="GO" id="GO:0005975">
    <property type="term" value="P:carbohydrate metabolic process"/>
    <property type="evidence" value="ECO:0007669"/>
    <property type="project" value="InterPro"/>
</dbReference>
<dbReference type="PROSITE" id="PS50231">
    <property type="entry name" value="RICIN_B_LECTIN"/>
    <property type="match status" value="1"/>
</dbReference>
<dbReference type="RefSeq" id="WP_119323127.1">
    <property type="nucleotide sequence ID" value="NZ_AP025739.1"/>
</dbReference>
<dbReference type="Gene3D" id="2.80.10.50">
    <property type="match status" value="2"/>
</dbReference>
<dbReference type="OrthoDB" id="6387072at2"/>
<dbReference type="InterPro" id="IPR035992">
    <property type="entry name" value="Ricin_B-like_lectins"/>
</dbReference>
<dbReference type="Pfam" id="PF14200">
    <property type="entry name" value="RicinB_lectin_2"/>
    <property type="match status" value="2"/>
</dbReference>
<dbReference type="Gene3D" id="1.50.10.20">
    <property type="match status" value="1"/>
</dbReference>
<dbReference type="EMBL" id="AP025739">
    <property type="protein sequence ID" value="BDI33542.1"/>
    <property type="molecule type" value="Genomic_DNA"/>
</dbReference>
<name>A0A402D0N6_9BACT</name>
<proteinExistence type="predicted"/>
<protein>
    <submittedName>
        <fullName evidence="1">Uncharacterized protein</fullName>
    </submittedName>
</protein>
<dbReference type="SMART" id="SM00458">
    <property type="entry name" value="RICIN"/>
    <property type="match status" value="1"/>
</dbReference>